<evidence type="ECO:0000256" key="1">
    <source>
        <dbReference type="SAM" id="MobiDB-lite"/>
    </source>
</evidence>
<evidence type="ECO:0000313" key="2">
    <source>
        <dbReference type="EMBL" id="MCC0095081.1"/>
    </source>
</evidence>
<accession>A0ABS8E1Q4</accession>
<gene>
    <name evidence="2" type="ORF">K7B10_09850</name>
</gene>
<dbReference type="Proteomes" id="UP001520654">
    <property type="component" value="Unassembled WGS sequence"/>
</dbReference>
<sequence>MSSTAHHPPAAGTGGCDPGAIDELACVAAGIQRRAEVTQQHLPQLREFQEKFNSARTEYTKARLAAKTDLDEAAATLAKVREQIRCRVTHEQRHCLQQAVDKVFDEIRRCTGGRGCCVDDCGCDFDDTVGREDTVATLAARIARYTADTSKAAACFTDLDGELTALPERAAKIKTDAAQLLADVCDAALGKDVVRLYARLLVLLRRSAEAWRGFTTVSEFVDCLCKALLCVFKGWQAIAVLEGARAELLCKEETRKKACERKQKETVEEVMAEYTRLCPPCAAHSDETEEEDPDEDRTADAA</sequence>
<dbReference type="EMBL" id="JAINUL010000001">
    <property type="protein sequence ID" value="MCC0095081.1"/>
    <property type="molecule type" value="Genomic_DNA"/>
</dbReference>
<organism evidence="2 3">
    <name type="scientific">Streptomyces flavotricini</name>
    <dbReference type="NCBI Taxonomy" id="66888"/>
    <lineage>
        <taxon>Bacteria</taxon>
        <taxon>Bacillati</taxon>
        <taxon>Actinomycetota</taxon>
        <taxon>Actinomycetes</taxon>
        <taxon>Kitasatosporales</taxon>
        <taxon>Streptomycetaceae</taxon>
        <taxon>Streptomyces</taxon>
    </lineage>
</organism>
<protein>
    <submittedName>
        <fullName evidence="2">Uncharacterized protein</fullName>
    </submittedName>
</protein>
<comment type="caution">
    <text evidence="2">The sequence shown here is derived from an EMBL/GenBank/DDBJ whole genome shotgun (WGS) entry which is preliminary data.</text>
</comment>
<keyword evidence="3" id="KW-1185">Reference proteome</keyword>
<feature type="region of interest" description="Disordered" evidence="1">
    <location>
        <begin position="281"/>
        <end position="302"/>
    </location>
</feature>
<reference evidence="2 3" key="1">
    <citation type="submission" date="2021-08" db="EMBL/GenBank/DDBJ databases">
        <title>Genomic Architecture of Streptomyces flavotricini NGL1 and Streptomyces erythrochromogenes HMS4 With Differential Plant Beneficial attributes and laccase production capabilities.</title>
        <authorList>
            <person name="Salwan R."/>
            <person name="Kaur R."/>
            <person name="Sharma V."/>
        </authorList>
    </citation>
    <scope>NUCLEOTIDE SEQUENCE [LARGE SCALE GENOMIC DNA]</scope>
    <source>
        <strain evidence="2 3">NGL1</strain>
    </source>
</reference>
<evidence type="ECO:0000313" key="3">
    <source>
        <dbReference type="Proteomes" id="UP001520654"/>
    </source>
</evidence>
<proteinExistence type="predicted"/>
<dbReference type="RefSeq" id="WP_229335756.1">
    <property type="nucleotide sequence ID" value="NZ_JAINUL010000001.1"/>
</dbReference>
<name>A0ABS8E1Q4_9ACTN</name>